<accession>A0A1R3IN69</accession>
<sequence>MSCGVNIGGKRRFKEFAAWNRN</sequence>
<organism evidence="1 2">
    <name type="scientific">Corchorus capsularis</name>
    <name type="common">Jute</name>
    <dbReference type="NCBI Taxonomy" id="210143"/>
    <lineage>
        <taxon>Eukaryota</taxon>
        <taxon>Viridiplantae</taxon>
        <taxon>Streptophyta</taxon>
        <taxon>Embryophyta</taxon>
        <taxon>Tracheophyta</taxon>
        <taxon>Spermatophyta</taxon>
        <taxon>Magnoliopsida</taxon>
        <taxon>eudicotyledons</taxon>
        <taxon>Gunneridae</taxon>
        <taxon>Pentapetalae</taxon>
        <taxon>rosids</taxon>
        <taxon>malvids</taxon>
        <taxon>Malvales</taxon>
        <taxon>Malvaceae</taxon>
        <taxon>Grewioideae</taxon>
        <taxon>Apeibeae</taxon>
        <taxon>Corchorus</taxon>
    </lineage>
</organism>
<evidence type="ECO:0000313" key="1">
    <source>
        <dbReference type="EMBL" id="OMO84001.1"/>
    </source>
</evidence>
<protein>
    <submittedName>
        <fullName evidence="1">Uncharacterized protein</fullName>
    </submittedName>
</protein>
<evidence type="ECO:0000313" key="2">
    <source>
        <dbReference type="Proteomes" id="UP000188268"/>
    </source>
</evidence>
<dbReference type="Gramene" id="OMO84001">
    <property type="protein sequence ID" value="OMO84001"/>
    <property type="gene ID" value="CCACVL1_11050"/>
</dbReference>
<comment type="caution">
    <text evidence="1">The sequence shown here is derived from an EMBL/GenBank/DDBJ whole genome shotgun (WGS) entry which is preliminary data.</text>
</comment>
<dbReference type="Proteomes" id="UP000188268">
    <property type="component" value="Unassembled WGS sequence"/>
</dbReference>
<dbReference type="EMBL" id="AWWV01009787">
    <property type="protein sequence ID" value="OMO84001.1"/>
    <property type="molecule type" value="Genomic_DNA"/>
</dbReference>
<keyword evidence="2" id="KW-1185">Reference proteome</keyword>
<proteinExistence type="predicted"/>
<name>A0A1R3IN69_COCAP</name>
<reference evidence="1 2" key="1">
    <citation type="submission" date="2013-09" db="EMBL/GenBank/DDBJ databases">
        <title>Corchorus capsularis genome sequencing.</title>
        <authorList>
            <person name="Alam M."/>
            <person name="Haque M.S."/>
            <person name="Islam M.S."/>
            <person name="Emdad E.M."/>
            <person name="Islam M.M."/>
            <person name="Ahmed B."/>
            <person name="Halim A."/>
            <person name="Hossen Q.M.M."/>
            <person name="Hossain M.Z."/>
            <person name="Ahmed R."/>
            <person name="Khan M.M."/>
            <person name="Islam R."/>
            <person name="Rashid M.M."/>
            <person name="Khan S.A."/>
            <person name="Rahman M.S."/>
            <person name="Alam M."/>
        </authorList>
    </citation>
    <scope>NUCLEOTIDE SEQUENCE [LARGE SCALE GENOMIC DNA]</scope>
    <source>
        <strain evidence="2">cv. CVL-1</strain>
        <tissue evidence="1">Whole seedling</tissue>
    </source>
</reference>
<dbReference type="AlphaFoldDB" id="A0A1R3IN69"/>
<gene>
    <name evidence="1" type="ORF">CCACVL1_11050</name>
</gene>